<evidence type="ECO:0000313" key="1">
    <source>
        <dbReference type="EMBL" id="KAJ2860661.1"/>
    </source>
</evidence>
<comment type="caution">
    <text evidence="1">The sequence shown here is derived from an EMBL/GenBank/DDBJ whole genome shotgun (WGS) entry which is preliminary data.</text>
</comment>
<dbReference type="Proteomes" id="UP001140074">
    <property type="component" value="Unassembled WGS sequence"/>
</dbReference>
<dbReference type="EMBL" id="JANBUY010000280">
    <property type="protein sequence ID" value="KAJ2860661.1"/>
    <property type="molecule type" value="Genomic_DNA"/>
</dbReference>
<gene>
    <name evidence="1" type="ORF">GGH94_005375</name>
</gene>
<reference evidence="1" key="1">
    <citation type="submission" date="2022-07" db="EMBL/GenBank/DDBJ databases">
        <title>Phylogenomic reconstructions and comparative analyses of Kickxellomycotina fungi.</title>
        <authorList>
            <person name="Reynolds N.K."/>
            <person name="Stajich J.E."/>
            <person name="Barry K."/>
            <person name="Grigoriev I.V."/>
            <person name="Crous P."/>
            <person name="Smith M.E."/>
        </authorList>
    </citation>
    <scope>NUCLEOTIDE SEQUENCE</scope>
    <source>
        <strain evidence="1">RSA 476</strain>
    </source>
</reference>
<dbReference type="AlphaFoldDB" id="A0A9W8IG50"/>
<protein>
    <submittedName>
        <fullName evidence="1">Uncharacterized protein</fullName>
    </submittedName>
</protein>
<accession>A0A9W8IG50</accession>
<sequence length="87" mass="9902">MKRVDSVREVQIAMEGKGSQCMNLRVFWLSLGLESRRGPEFDYQYPSHPIALECLKLYSPVAMGHRDLPLMLASTLVHLTLGEIRVD</sequence>
<name>A0A9W8IG50_9FUNG</name>
<evidence type="ECO:0000313" key="2">
    <source>
        <dbReference type="Proteomes" id="UP001140074"/>
    </source>
</evidence>
<keyword evidence="2" id="KW-1185">Reference proteome</keyword>
<organism evidence="1 2">
    <name type="scientific">Coemansia aciculifera</name>
    <dbReference type="NCBI Taxonomy" id="417176"/>
    <lineage>
        <taxon>Eukaryota</taxon>
        <taxon>Fungi</taxon>
        <taxon>Fungi incertae sedis</taxon>
        <taxon>Zoopagomycota</taxon>
        <taxon>Kickxellomycotina</taxon>
        <taxon>Kickxellomycetes</taxon>
        <taxon>Kickxellales</taxon>
        <taxon>Kickxellaceae</taxon>
        <taxon>Coemansia</taxon>
    </lineage>
</organism>
<proteinExistence type="predicted"/>